<dbReference type="Pfam" id="PF06966">
    <property type="entry name" value="DUF1295"/>
    <property type="match status" value="1"/>
</dbReference>
<feature type="transmembrane region" description="Helical" evidence="1">
    <location>
        <begin position="49"/>
        <end position="69"/>
    </location>
</feature>
<dbReference type="EMBL" id="CP098023">
    <property type="protein sequence ID" value="WKD50715.1"/>
    <property type="molecule type" value="Genomic_DNA"/>
</dbReference>
<keyword evidence="1" id="KW-0472">Membrane</keyword>
<accession>A0ABY9ECK3</accession>
<dbReference type="PANTHER" id="PTHR32251:SF17">
    <property type="entry name" value="STEROID 5-ALPHA REDUCTASE C-TERMINAL DOMAIN-CONTAINING PROTEIN"/>
    <property type="match status" value="1"/>
</dbReference>
<dbReference type="PROSITE" id="PS50244">
    <property type="entry name" value="S5A_REDUCTASE"/>
    <property type="match status" value="1"/>
</dbReference>
<feature type="transmembrane region" description="Helical" evidence="1">
    <location>
        <begin position="142"/>
        <end position="162"/>
    </location>
</feature>
<keyword evidence="3" id="KW-1185">Reference proteome</keyword>
<evidence type="ECO:0000313" key="2">
    <source>
        <dbReference type="EMBL" id="WKD50715.1"/>
    </source>
</evidence>
<dbReference type="PANTHER" id="PTHR32251">
    <property type="entry name" value="3-OXO-5-ALPHA-STEROID 4-DEHYDROGENASE"/>
    <property type="match status" value="1"/>
</dbReference>
<gene>
    <name evidence="2" type="ORF">M8T91_04610</name>
</gene>
<feature type="transmembrane region" description="Helical" evidence="1">
    <location>
        <begin position="115"/>
        <end position="136"/>
    </location>
</feature>
<dbReference type="RefSeq" id="WP_301417277.1">
    <property type="nucleotide sequence ID" value="NZ_CP098023.1"/>
</dbReference>
<evidence type="ECO:0000256" key="1">
    <source>
        <dbReference type="SAM" id="Phobius"/>
    </source>
</evidence>
<reference evidence="2 3" key="1">
    <citation type="submission" date="2022-05" db="EMBL/GenBank/DDBJ databases">
        <title>Microbulbifer sp. nov., isolated from sponge.</title>
        <authorList>
            <person name="Gao L."/>
        </authorList>
    </citation>
    <scope>NUCLEOTIDE SEQUENCE [LARGE SCALE GENOMIC DNA]</scope>
    <source>
        <strain evidence="2 3">MI-G</strain>
    </source>
</reference>
<organism evidence="2 3">
    <name type="scientific">Microbulbifer spongiae</name>
    <dbReference type="NCBI Taxonomy" id="2944933"/>
    <lineage>
        <taxon>Bacteria</taxon>
        <taxon>Pseudomonadati</taxon>
        <taxon>Pseudomonadota</taxon>
        <taxon>Gammaproteobacteria</taxon>
        <taxon>Cellvibrionales</taxon>
        <taxon>Microbulbiferaceae</taxon>
        <taxon>Microbulbifer</taxon>
    </lineage>
</organism>
<dbReference type="Proteomes" id="UP001321520">
    <property type="component" value="Chromosome"/>
</dbReference>
<feature type="transmembrane region" description="Helical" evidence="1">
    <location>
        <begin position="20"/>
        <end position="37"/>
    </location>
</feature>
<sequence length="259" mass="29711">MRGTGLIQEALFTTETIMAIWYTLIIIMLVLSLFAAVATRRAQSTRPMFVWGFNTMAPVTLAYCYWGSGDWAHKSLLLIFVGVYLLRMNIVLTAWYQNTAASKLNAVIPAKQKPLLAVIMVNTFGWLYCLPFYWAADLRGPFGVVQWAAIVLYVLGTIYHFGSDYQKRRFKQNSDNKGKLLESGFWGTCRHPNYFGDFLIFVSFGLLVNHWIGLVAPLTNIGQYFGDAIPKNEKMSEERYGKKWQAYKQRVKCFIPFVF</sequence>
<keyword evidence="1" id="KW-0812">Transmembrane</keyword>
<keyword evidence="1" id="KW-1133">Transmembrane helix</keyword>
<proteinExistence type="predicted"/>
<feature type="transmembrane region" description="Helical" evidence="1">
    <location>
        <begin position="75"/>
        <end position="95"/>
    </location>
</feature>
<dbReference type="Gene3D" id="1.20.120.1630">
    <property type="match status" value="1"/>
</dbReference>
<name>A0ABY9ECK3_9GAMM</name>
<evidence type="ECO:0000313" key="3">
    <source>
        <dbReference type="Proteomes" id="UP001321520"/>
    </source>
</evidence>
<dbReference type="InterPro" id="IPR010721">
    <property type="entry name" value="UstE-like"/>
</dbReference>
<protein>
    <submittedName>
        <fullName evidence="2">DUF1295 domain-containing protein</fullName>
    </submittedName>
</protein>